<keyword evidence="1" id="KW-0812">Transmembrane</keyword>
<protein>
    <submittedName>
        <fullName evidence="2">Uncharacterized protein</fullName>
    </submittedName>
</protein>
<evidence type="ECO:0000256" key="1">
    <source>
        <dbReference type="SAM" id="Phobius"/>
    </source>
</evidence>
<feature type="transmembrane region" description="Helical" evidence="1">
    <location>
        <begin position="12"/>
        <end position="30"/>
    </location>
</feature>
<evidence type="ECO:0000313" key="3">
    <source>
        <dbReference type="Proteomes" id="UP000068447"/>
    </source>
</evidence>
<dbReference type="Proteomes" id="UP000068447">
    <property type="component" value="Chromosome"/>
</dbReference>
<dbReference type="KEGG" id="lal:AT746_08270"/>
<name>A0A0U2Z5S5_9ALTE</name>
<dbReference type="STRING" id="1526571.AT746_08270"/>
<gene>
    <name evidence="2" type="ORF">AT746_08270</name>
</gene>
<evidence type="ECO:0000313" key="2">
    <source>
        <dbReference type="EMBL" id="ALS98243.1"/>
    </source>
</evidence>
<dbReference type="EMBL" id="CP013650">
    <property type="protein sequence ID" value="ALS98243.1"/>
    <property type="molecule type" value="Genomic_DNA"/>
</dbReference>
<keyword evidence="1" id="KW-0472">Membrane</keyword>
<dbReference type="RefSeq" id="WP_062478969.1">
    <property type="nucleotide sequence ID" value="NZ_CP013650.1"/>
</dbReference>
<reference evidence="2 3" key="1">
    <citation type="submission" date="2015-12" db="EMBL/GenBank/DDBJ databases">
        <title>Complete genome of Lacimicrobium alkaliphilum KCTC 32984.</title>
        <authorList>
            <person name="Kim S.-G."/>
            <person name="Lee Y.-J."/>
        </authorList>
    </citation>
    <scope>NUCLEOTIDE SEQUENCE [LARGE SCALE GENOMIC DNA]</scope>
    <source>
        <strain evidence="2 3">YelD216</strain>
    </source>
</reference>
<feature type="transmembrane region" description="Helical" evidence="1">
    <location>
        <begin position="86"/>
        <end position="111"/>
    </location>
</feature>
<organism evidence="2 3">
    <name type="scientific">Lacimicrobium alkaliphilum</name>
    <dbReference type="NCBI Taxonomy" id="1526571"/>
    <lineage>
        <taxon>Bacteria</taxon>
        <taxon>Pseudomonadati</taxon>
        <taxon>Pseudomonadota</taxon>
        <taxon>Gammaproteobacteria</taxon>
        <taxon>Alteromonadales</taxon>
        <taxon>Alteromonadaceae</taxon>
        <taxon>Lacimicrobium</taxon>
    </lineage>
</organism>
<dbReference type="OrthoDB" id="9868150at2"/>
<keyword evidence="3" id="KW-1185">Reference proteome</keyword>
<feature type="transmembrane region" description="Helical" evidence="1">
    <location>
        <begin position="50"/>
        <end position="74"/>
    </location>
</feature>
<sequence length="117" mass="13362">MERLHKNTTTALFISAIALAMVSILAVNILPQFQEILRGFDAKPSFWVGWVYVSYSYWWVLAAMVFLHFMLSLIPDIKYSRRFQKVSVQVAMSGLVVSFLLIIFSILAIYLPVLQSA</sequence>
<accession>A0A0U2Z5S5</accession>
<dbReference type="AlphaFoldDB" id="A0A0U2Z5S5"/>
<proteinExistence type="predicted"/>
<keyword evidence="1" id="KW-1133">Transmembrane helix</keyword>